<organism evidence="1 2">
    <name type="scientific">Nonomuraea turkmeniaca</name>
    <dbReference type="NCBI Taxonomy" id="103838"/>
    <lineage>
        <taxon>Bacteria</taxon>
        <taxon>Bacillati</taxon>
        <taxon>Actinomycetota</taxon>
        <taxon>Actinomycetes</taxon>
        <taxon>Streptosporangiales</taxon>
        <taxon>Streptosporangiaceae</taxon>
        <taxon>Nonomuraea</taxon>
    </lineage>
</organism>
<dbReference type="RefSeq" id="WP_138664248.1">
    <property type="nucleotide sequence ID" value="NZ_VCKY01000003.1"/>
</dbReference>
<evidence type="ECO:0000313" key="1">
    <source>
        <dbReference type="EMBL" id="TMR25301.1"/>
    </source>
</evidence>
<protein>
    <submittedName>
        <fullName evidence="1">Uncharacterized protein</fullName>
    </submittedName>
</protein>
<dbReference type="EMBL" id="VCKY01000003">
    <property type="protein sequence ID" value="TMR25301.1"/>
    <property type="molecule type" value="Genomic_DNA"/>
</dbReference>
<reference evidence="1 2" key="1">
    <citation type="submission" date="2019-05" db="EMBL/GenBank/DDBJ databases">
        <title>Draft genome sequence of Nonomuraea turkmeniaca DSM 43926.</title>
        <authorList>
            <person name="Saricaoglu S."/>
            <person name="Isik K."/>
        </authorList>
    </citation>
    <scope>NUCLEOTIDE SEQUENCE [LARGE SCALE GENOMIC DNA]</scope>
    <source>
        <strain evidence="1 2">DSM 43926</strain>
    </source>
</reference>
<sequence>MSAEQVTGNKALFSRFHEAINSGDAEVIAKTIDELVAVPHAGADRRDGGAGAVRRRQTPRVYLTALKLAVRHGSWQ</sequence>
<dbReference type="OrthoDB" id="129343at2"/>
<evidence type="ECO:0000313" key="2">
    <source>
        <dbReference type="Proteomes" id="UP000309128"/>
    </source>
</evidence>
<comment type="caution">
    <text evidence="1">The sequence shown here is derived from an EMBL/GenBank/DDBJ whole genome shotgun (WGS) entry which is preliminary data.</text>
</comment>
<name>A0A5S4FYW2_9ACTN</name>
<gene>
    <name evidence="1" type="ORF">ETD86_01520</name>
</gene>
<dbReference type="AlphaFoldDB" id="A0A5S4FYW2"/>
<keyword evidence="2" id="KW-1185">Reference proteome</keyword>
<accession>A0A5S4FYW2</accession>
<proteinExistence type="predicted"/>
<dbReference type="Proteomes" id="UP000309128">
    <property type="component" value="Unassembled WGS sequence"/>
</dbReference>